<reference evidence="1 2" key="1">
    <citation type="submission" date="2015-07" db="EMBL/GenBank/DDBJ databases">
        <title>Draft genome sequence of the Amantichitinum ursilacus IGB-41, a new chitin-degrading bacterium.</title>
        <authorList>
            <person name="Kirstahler P."/>
            <person name="Guenther M."/>
            <person name="Grumaz C."/>
            <person name="Rupp S."/>
            <person name="Zibek S."/>
            <person name="Sohn K."/>
        </authorList>
    </citation>
    <scope>NUCLEOTIDE SEQUENCE [LARGE SCALE GENOMIC DNA]</scope>
    <source>
        <strain evidence="1 2">IGB-41</strain>
    </source>
</reference>
<comment type="caution">
    <text evidence="1">The sequence shown here is derived from an EMBL/GenBank/DDBJ whole genome shotgun (WGS) entry which is preliminary data.</text>
</comment>
<dbReference type="Proteomes" id="UP000037939">
    <property type="component" value="Unassembled WGS sequence"/>
</dbReference>
<evidence type="ECO:0000313" key="2">
    <source>
        <dbReference type="Proteomes" id="UP000037939"/>
    </source>
</evidence>
<protein>
    <submittedName>
        <fullName evidence="1">Uncharacterized protein</fullName>
    </submittedName>
</protein>
<evidence type="ECO:0000313" key="1">
    <source>
        <dbReference type="EMBL" id="KPC53014.1"/>
    </source>
</evidence>
<dbReference type="AlphaFoldDB" id="A0A0N0GNN4"/>
<proteinExistence type="predicted"/>
<dbReference type="STRING" id="857265.WG78_11005"/>
<organism evidence="1 2">
    <name type="scientific">Amantichitinum ursilacus</name>
    <dbReference type="NCBI Taxonomy" id="857265"/>
    <lineage>
        <taxon>Bacteria</taxon>
        <taxon>Pseudomonadati</taxon>
        <taxon>Pseudomonadota</taxon>
        <taxon>Betaproteobacteria</taxon>
        <taxon>Neisseriales</taxon>
        <taxon>Chitinibacteraceae</taxon>
        <taxon>Amantichitinum</taxon>
    </lineage>
</organism>
<keyword evidence="2" id="KW-1185">Reference proteome</keyword>
<accession>A0A0N0GNN4</accession>
<gene>
    <name evidence="1" type="ORF">WG78_11005</name>
</gene>
<sequence>MSKYKDLCVALESQEDVWRRYYSAMHGLINSFTTGLVSYLGVQNELYDEGDRKRAVINAKHAETGHSIRSIRQIDEQGFVWFVLDMVVKVGMPDYGTRVFGVKIGLRMHPDCLIATVPLLNRNFKLARTEQDVDWVPLFDATCEAVRFMFTYDPFDPPPLN</sequence>
<dbReference type="EMBL" id="LAQT01000008">
    <property type="protein sequence ID" value="KPC53014.1"/>
    <property type="molecule type" value="Genomic_DNA"/>
</dbReference>
<name>A0A0N0GNN4_9NEIS</name>